<comment type="catalytic activity">
    <reaction evidence="3">
        <text>3'-dephospho-CoA + ATP = ADP + CoA + H(+)</text>
        <dbReference type="Rhea" id="RHEA:18245"/>
        <dbReference type="ChEBI" id="CHEBI:15378"/>
        <dbReference type="ChEBI" id="CHEBI:30616"/>
        <dbReference type="ChEBI" id="CHEBI:57287"/>
        <dbReference type="ChEBI" id="CHEBI:57328"/>
        <dbReference type="ChEBI" id="CHEBI:456216"/>
        <dbReference type="EC" id="2.7.1.24"/>
    </reaction>
</comment>
<evidence type="ECO:0000256" key="3">
    <source>
        <dbReference type="HAMAP-Rule" id="MF_00376"/>
    </source>
</evidence>
<dbReference type="InterPro" id="IPR027417">
    <property type="entry name" value="P-loop_NTPase"/>
</dbReference>
<keyword evidence="1 3" id="KW-0547">Nucleotide-binding</keyword>
<dbReference type="Proteomes" id="UP000681526">
    <property type="component" value="Unassembled WGS sequence"/>
</dbReference>
<keyword evidence="3 5" id="KW-0418">Kinase</keyword>
<comment type="function">
    <text evidence="3">Catalyzes the phosphorylation of the 3'-hydroxyl group of dephosphocoenzyme A to form coenzyme A.</text>
</comment>
<accession>A0ABM8V304</accession>
<comment type="similarity">
    <text evidence="3">Belongs to the CoaE family.</text>
</comment>
<dbReference type="PANTHER" id="PTHR10695:SF46">
    <property type="entry name" value="BIFUNCTIONAL COENZYME A SYNTHASE-RELATED"/>
    <property type="match status" value="1"/>
</dbReference>
<comment type="pathway">
    <text evidence="3">Cofactor biosynthesis; coenzyme A biosynthesis; CoA from (R)-pantothenate: step 5/5.</text>
</comment>
<comment type="caution">
    <text evidence="5">The sequence shown here is derived from an EMBL/GenBank/DDBJ whole genome shotgun (WGS) entry which is preliminary data.</text>
</comment>
<sequence>MTALIIGLTGGIACGKSTVAAMLSERGAFVVDADRIAREVVMPGEPALAEVAAVFGQAVIRDDGTLDRRKLGEIVFADPDKRRRLEAILHPAIRERMWTLIRQAKADEPGRMVVADIPLLYETGQEGLYDGVLVVYVPREMQIKRLLARNPELDEAQARERIDAQMDIERKKELADWVIDNSGSLESTKRQVEALWRRLSDMRKP</sequence>
<dbReference type="NCBIfam" id="TIGR00152">
    <property type="entry name" value="dephospho-CoA kinase"/>
    <property type="match status" value="1"/>
</dbReference>
<keyword evidence="2 3" id="KW-0067">ATP-binding</keyword>
<dbReference type="GO" id="GO:0004140">
    <property type="term" value="F:dephospho-CoA kinase activity"/>
    <property type="evidence" value="ECO:0007669"/>
    <property type="project" value="UniProtKB-EC"/>
</dbReference>
<dbReference type="SUPFAM" id="SSF52540">
    <property type="entry name" value="P-loop containing nucleoside triphosphate hydrolases"/>
    <property type="match status" value="1"/>
</dbReference>
<feature type="binding site" evidence="3">
    <location>
        <begin position="13"/>
        <end position="18"/>
    </location>
    <ligand>
        <name>ATP</name>
        <dbReference type="ChEBI" id="CHEBI:30616"/>
    </ligand>
</feature>
<dbReference type="EMBL" id="CAJRAY010000036">
    <property type="protein sequence ID" value="CAG5084285.1"/>
    <property type="molecule type" value="Genomic_DNA"/>
</dbReference>
<evidence type="ECO:0000313" key="5">
    <source>
        <dbReference type="EMBL" id="CAG5084285.1"/>
    </source>
</evidence>
<comment type="subcellular location">
    <subcellularLocation>
        <location evidence="3">Cytoplasm</location>
    </subcellularLocation>
</comment>
<dbReference type="Gene3D" id="3.40.50.300">
    <property type="entry name" value="P-loop containing nucleotide triphosphate hydrolases"/>
    <property type="match status" value="1"/>
</dbReference>
<dbReference type="EC" id="2.7.1.24" evidence="3 4"/>
<protein>
    <recommendedName>
        <fullName evidence="3 4">Dephospho-CoA kinase</fullName>
        <ecNumber evidence="3 4">2.7.1.24</ecNumber>
    </recommendedName>
    <alternativeName>
        <fullName evidence="3">Dephosphocoenzyme A kinase</fullName>
    </alternativeName>
</protein>
<keyword evidence="3" id="KW-0963">Cytoplasm</keyword>
<evidence type="ECO:0000256" key="2">
    <source>
        <dbReference type="ARBA" id="ARBA00022840"/>
    </source>
</evidence>
<dbReference type="NCBIfam" id="NF002879">
    <property type="entry name" value="PRK03333.1"/>
    <property type="match status" value="1"/>
</dbReference>
<dbReference type="HAMAP" id="MF_00376">
    <property type="entry name" value="Dephospho_CoA_kinase"/>
    <property type="match status" value="1"/>
</dbReference>
<dbReference type="InterPro" id="IPR001977">
    <property type="entry name" value="Depp_CoAkinase"/>
</dbReference>
<dbReference type="PANTHER" id="PTHR10695">
    <property type="entry name" value="DEPHOSPHO-COA KINASE-RELATED"/>
    <property type="match status" value="1"/>
</dbReference>
<dbReference type="CDD" id="cd02022">
    <property type="entry name" value="DPCK"/>
    <property type="match status" value="1"/>
</dbReference>
<dbReference type="Pfam" id="PF01121">
    <property type="entry name" value="CoaE"/>
    <property type="match status" value="1"/>
</dbReference>
<evidence type="ECO:0000313" key="6">
    <source>
        <dbReference type="Proteomes" id="UP000681526"/>
    </source>
</evidence>
<dbReference type="PROSITE" id="PS51219">
    <property type="entry name" value="DPCK"/>
    <property type="match status" value="1"/>
</dbReference>
<proteinExistence type="inferred from homology"/>
<keyword evidence="6" id="KW-1185">Reference proteome</keyword>
<reference evidence="5 6" key="1">
    <citation type="submission" date="2021-04" db="EMBL/GenBank/DDBJ databases">
        <authorList>
            <person name="Rakotoarivonina H."/>
        </authorList>
    </citation>
    <scope>NUCLEOTIDE SEQUENCE [LARGE SCALE GENOMIC DNA]</scope>
    <source>
        <strain evidence="5 6">XE</strain>
    </source>
</reference>
<evidence type="ECO:0000256" key="4">
    <source>
        <dbReference type="NCBIfam" id="TIGR00152"/>
    </source>
</evidence>
<name>A0ABM8V304_THEXY</name>
<keyword evidence="3 5" id="KW-0808">Transferase</keyword>
<keyword evidence="3" id="KW-0173">Coenzyme A biosynthesis</keyword>
<organism evidence="5 6">
    <name type="scientific">Thermobacillus xylanilyticus</name>
    <dbReference type="NCBI Taxonomy" id="76633"/>
    <lineage>
        <taxon>Bacteria</taxon>
        <taxon>Bacillati</taxon>
        <taxon>Bacillota</taxon>
        <taxon>Bacilli</taxon>
        <taxon>Bacillales</taxon>
        <taxon>Paenibacillaceae</taxon>
        <taxon>Thermobacillus</taxon>
    </lineage>
</organism>
<gene>
    <name evidence="5" type="primary">txxe 1638-coaE</name>
    <name evidence="3" type="synonym">coaE</name>
    <name evidence="5" type="ORF">TXXE_07650</name>
</gene>
<evidence type="ECO:0000256" key="1">
    <source>
        <dbReference type="ARBA" id="ARBA00022741"/>
    </source>
</evidence>